<keyword evidence="2" id="KW-1185">Reference proteome</keyword>
<protein>
    <submittedName>
        <fullName evidence="1">Uncharacterized protein</fullName>
    </submittedName>
</protein>
<name>A0A0D0BMY5_9AGAM</name>
<dbReference type="AlphaFoldDB" id="A0A0D0BMY5"/>
<dbReference type="InParanoid" id="A0A0D0BMY5"/>
<sequence length="61" mass="6704">MISLQVSIALEFIQVLPPLLYLSSAVGRVLPDRLAKLPRSANNTTRTEDSIPLLTCRLPNS</sequence>
<evidence type="ECO:0000313" key="1">
    <source>
        <dbReference type="EMBL" id="KIK44578.1"/>
    </source>
</evidence>
<gene>
    <name evidence="1" type="ORF">CY34DRAFT_802566</name>
</gene>
<reference evidence="1 2" key="1">
    <citation type="submission" date="2014-04" db="EMBL/GenBank/DDBJ databases">
        <authorList>
            <consortium name="DOE Joint Genome Institute"/>
            <person name="Kuo A."/>
            <person name="Ruytinx J."/>
            <person name="Rineau F."/>
            <person name="Colpaert J."/>
            <person name="Kohler A."/>
            <person name="Nagy L.G."/>
            <person name="Floudas D."/>
            <person name="Copeland A."/>
            <person name="Barry K.W."/>
            <person name="Cichocki N."/>
            <person name="Veneault-Fourrey C."/>
            <person name="LaButti K."/>
            <person name="Lindquist E.A."/>
            <person name="Lipzen A."/>
            <person name="Lundell T."/>
            <person name="Morin E."/>
            <person name="Murat C."/>
            <person name="Sun H."/>
            <person name="Tunlid A."/>
            <person name="Henrissat B."/>
            <person name="Grigoriev I.V."/>
            <person name="Hibbett D.S."/>
            <person name="Martin F."/>
            <person name="Nordberg H.P."/>
            <person name="Cantor M.N."/>
            <person name="Hua S.X."/>
        </authorList>
    </citation>
    <scope>NUCLEOTIDE SEQUENCE [LARGE SCALE GENOMIC DNA]</scope>
    <source>
        <strain evidence="1 2">UH-Slu-Lm8-n1</strain>
    </source>
</reference>
<dbReference type="Proteomes" id="UP000054485">
    <property type="component" value="Unassembled WGS sequence"/>
</dbReference>
<dbReference type="HOGENOM" id="CLU_2924277_0_0_1"/>
<accession>A0A0D0BMY5</accession>
<organism evidence="1 2">
    <name type="scientific">Suillus luteus UH-Slu-Lm8-n1</name>
    <dbReference type="NCBI Taxonomy" id="930992"/>
    <lineage>
        <taxon>Eukaryota</taxon>
        <taxon>Fungi</taxon>
        <taxon>Dikarya</taxon>
        <taxon>Basidiomycota</taxon>
        <taxon>Agaricomycotina</taxon>
        <taxon>Agaricomycetes</taxon>
        <taxon>Agaricomycetidae</taxon>
        <taxon>Boletales</taxon>
        <taxon>Suillineae</taxon>
        <taxon>Suillaceae</taxon>
        <taxon>Suillus</taxon>
    </lineage>
</organism>
<proteinExistence type="predicted"/>
<evidence type="ECO:0000313" key="2">
    <source>
        <dbReference type="Proteomes" id="UP000054485"/>
    </source>
</evidence>
<reference evidence="2" key="2">
    <citation type="submission" date="2015-01" db="EMBL/GenBank/DDBJ databases">
        <title>Evolutionary Origins and Diversification of the Mycorrhizal Mutualists.</title>
        <authorList>
            <consortium name="DOE Joint Genome Institute"/>
            <consortium name="Mycorrhizal Genomics Consortium"/>
            <person name="Kohler A."/>
            <person name="Kuo A."/>
            <person name="Nagy L.G."/>
            <person name="Floudas D."/>
            <person name="Copeland A."/>
            <person name="Barry K.W."/>
            <person name="Cichocki N."/>
            <person name="Veneault-Fourrey C."/>
            <person name="LaButti K."/>
            <person name="Lindquist E.A."/>
            <person name="Lipzen A."/>
            <person name="Lundell T."/>
            <person name="Morin E."/>
            <person name="Murat C."/>
            <person name="Riley R."/>
            <person name="Ohm R."/>
            <person name="Sun H."/>
            <person name="Tunlid A."/>
            <person name="Henrissat B."/>
            <person name="Grigoriev I.V."/>
            <person name="Hibbett D.S."/>
            <person name="Martin F."/>
        </authorList>
    </citation>
    <scope>NUCLEOTIDE SEQUENCE [LARGE SCALE GENOMIC DNA]</scope>
    <source>
        <strain evidence="2">UH-Slu-Lm8-n1</strain>
    </source>
</reference>
<dbReference type="EMBL" id="KN835188">
    <property type="protein sequence ID" value="KIK44578.1"/>
    <property type="molecule type" value="Genomic_DNA"/>
</dbReference>